<evidence type="ECO:0000313" key="3">
    <source>
        <dbReference type="Proteomes" id="UP000471298"/>
    </source>
</evidence>
<name>A0A6N7ESH4_9GAMM</name>
<evidence type="ECO:0008006" key="4">
    <source>
        <dbReference type="Google" id="ProtNLM"/>
    </source>
</evidence>
<reference evidence="2 3" key="1">
    <citation type="submission" date="2019-10" db="EMBL/GenBank/DDBJ databases">
        <title>Cardiobacteriales fam. a chemoheterotrophic member of the order Cardiobacteriales, and proposal of Cardiobacteriales fam. nov.</title>
        <authorList>
            <person name="Wang C."/>
        </authorList>
    </citation>
    <scope>NUCLEOTIDE SEQUENCE [LARGE SCALE GENOMIC DNA]</scope>
    <source>
        <strain evidence="2 3">ML27</strain>
    </source>
</reference>
<organism evidence="2 3">
    <name type="scientific">Ostreibacterium oceani</name>
    <dbReference type="NCBI Taxonomy" id="2654998"/>
    <lineage>
        <taxon>Bacteria</taxon>
        <taxon>Pseudomonadati</taxon>
        <taxon>Pseudomonadota</taxon>
        <taxon>Gammaproteobacteria</taxon>
        <taxon>Cardiobacteriales</taxon>
        <taxon>Ostreibacteriaceae</taxon>
        <taxon>Ostreibacterium</taxon>
    </lineage>
</organism>
<comment type="caution">
    <text evidence="2">The sequence shown here is derived from an EMBL/GenBank/DDBJ whole genome shotgun (WGS) entry which is preliminary data.</text>
</comment>
<keyword evidence="3" id="KW-1185">Reference proteome</keyword>
<evidence type="ECO:0000256" key="1">
    <source>
        <dbReference type="PIRSR" id="PIRSR006487-1"/>
    </source>
</evidence>
<accession>A0A6N7ESH4</accession>
<dbReference type="Proteomes" id="UP000471298">
    <property type="component" value="Unassembled WGS sequence"/>
</dbReference>
<dbReference type="EMBL" id="WHNW01000003">
    <property type="protein sequence ID" value="MPV85794.1"/>
    <property type="molecule type" value="Genomic_DNA"/>
</dbReference>
<dbReference type="InterPro" id="IPR017703">
    <property type="entry name" value="YgfZ/GCV_T_CS"/>
</dbReference>
<evidence type="ECO:0000313" key="2">
    <source>
        <dbReference type="EMBL" id="MPV85794.1"/>
    </source>
</evidence>
<dbReference type="RefSeq" id="WP_152809405.1">
    <property type="nucleotide sequence ID" value="NZ_WHNW01000003.1"/>
</dbReference>
<dbReference type="Gene3D" id="2.40.30.160">
    <property type="match status" value="1"/>
</dbReference>
<gene>
    <name evidence="2" type="ORF">GCU85_03445</name>
</gene>
<dbReference type="InParanoid" id="A0A6N7ESH4"/>
<dbReference type="FunCoup" id="A0A6N7ESH4">
    <property type="interactions" value="297"/>
</dbReference>
<dbReference type="AlphaFoldDB" id="A0A6N7ESH4"/>
<dbReference type="PANTHER" id="PTHR22602">
    <property type="entry name" value="TRANSFERASE CAF17, MITOCHONDRIAL-RELATED"/>
    <property type="match status" value="1"/>
</dbReference>
<dbReference type="InterPro" id="IPR045179">
    <property type="entry name" value="YgfZ/GcvT"/>
</dbReference>
<protein>
    <recommendedName>
        <fullName evidence="4">Aminomethyltransferase folate-binding domain-containing protein</fullName>
    </recommendedName>
</protein>
<dbReference type="Gene3D" id="3.30.70.1400">
    <property type="entry name" value="Aminomethyltransferase beta-barrel domains"/>
    <property type="match status" value="1"/>
</dbReference>
<proteinExistence type="predicted"/>
<dbReference type="PANTHER" id="PTHR22602:SF0">
    <property type="entry name" value="TRANSFERASE CAF17, MITOCHONDRIAL-RELATED"/>
    <property type="match status" value="1"/>
</dbReference>
<dbReference type="NCBIfam" id="TIGR03317">
    <property type="entry name" value="ygfZ_signature"/>
    <property type="match status" value="1"/>
</dbReference>
<sequence>MHNIWAKLPYKSYAVSGHDTTSFLQGQLTQDVNQISENHCQYGAFCSHKGRMFGVFLLNKLNDTFYLRIIESSEQPVVNRLKMFVLRAKVTFEALSDTHIGCDKAMAAAFCEAQGITLPTADFEAITQDGLSICALPKHFYEIRLSADSPLAHWFDQTHPDQENTPAVNALRLAGGHFNIQPDGIEKWLPQQTPLDNWGSINYQKGCYVGQEIIARNKYLGQVKKGFAVATIDAPLTLAVNATIQHEGRDIGQIIETQIIGAQTICLGLMPFDRMQTTLTIEGQPAVFHRIQDDV</sequence>
<dbReference type="SUPFAM" id="SSF103025">
    <property type="entry name" value="Folate-binding domain"/>
    <property type="match status" value="1"/>
</dbReference>
<dbReference type="GO" id="GO:0016226">
    <property type="term" value="P:iron-sulfur cluster assembly"/>
    <property type="evidence" value="ECO:0007669"/>
    <property type="project" value="TreeGrafter"/>
</dbReference>
<feature type="binding site" evidence="1">
    <location>
        <position position="142"/>
    </location>
    <ligand>
        <name>substrate</name>
    </ligand>
</feature>